<dbReference type="EMBL" id="LRBP01000025">
    <property type="protein sequence ID" value="OII72195.1"/>
    <property type="molecule type" value="Genomic_DNA"/>
</dbReference>
<gene>
    <name evidence="2" type="ORF">cubi_01528</name>
</gene>
<evidence type="ECO:0000313" key="2">
    <source>
        <dbReference type="EMBL" id="OII72195.1"/>
    </source>
</evidence>
<dbReference type="AlphaFoldDB" id="A0A1J4MFF6"/>
<proteinExistence type="predicted"/>
<keyword evidence="3" id="KW-1185">Reference proteome</keyword>
<sequence length="329" mass="38112">MKVLQVLFLLTLYALNSIILRFAPNYNSLYPFMEDVSDSISLLKVSLSNNINRKPRFKLKKRNTMINQSESSKAILCEFQRLNEIDSSCIVKNSEYAVVSCNSIRVLLETMKISIETFQNYYGDLQTSVINPKCLIFLESIGRECLKTENVKFKKCKMINLHLRKVGSAVSNYYAYLEKLDEFLKGALQLFHSLQKYYANCNEYIVFRAKHFEDRVDFVSLHSERMSKLHGFINYVQRINKVYCDPQALIEMKKSLLLFEANTSHTSKSLNNFEEGEKTCGSVKSTTMTKRGKTFTKKNKTLSFMKQTLASKNKMIQKSENQSSMPKKH</sequence>
<dbReference type="VEuPathDB" id="CryptoDB:cubi_01528"/>
<keyword evidence="1" id="KW-0732">Signal</keyword>
<organism evidence="2 3">
    <name type="scientific">Cryptosporidium ubiquitum</name>
    <dbReference type="NCBI Taxonomy" id="857276"/>
    <lineage>
        <taxon>Eukaryota</taxon>
        <taxon>Sar</taxon>
        <taxon>Alveolata</taxon>
        <taxon>Apicomplexa</taxon>
        <taxon>Conoidasida</taxon>
        <taxon>Coccidia</taxon>
        <taxon>Eucoccidiorida</taxon>
        <taxon>Eimeriorina</taxon>
        <taxon>Cryptosporidiidae</taxon>
        <taxon>Cryptosporidium</taxon>
    </lineage>
</organism>
<evidence type="ECO:0000313" key="3">
    <source>
        <dbReference type="Proteomes" id="UP000186176"/>
    </source>
</evidence>
<feature type="signal peptide" evidence="1">
    <location>
        <begin position="1"/>
        <end position="16"/>
    </location>
</feature>
<dbReference type="Proteomes" id="UP000186176">
    <property type="component" value="Unassembled WGS sequence"/>
</dbReference>
<accession>A0A1J4MFF6</accession>
<dbReference type="GeneID" id="39978319"/>
<dbReference type="RefSeq" id="XP_028873767.1">
    <property type="nucleotide sequence ID" value="XM_029018540.1"/>
</dbReference>
<evidence type="ECO:0000256" key="1">
    <source>
        <dbReference type="SAM" id="SignalP"/>
    </source>
</evidence>
<reference evidence="2 3" key="1">
    <citation type="submission" date="2016-10" db="EMBL/GenBank/DDBJ databases">
        <title>Reductive evolution of mitochondrial metabolism and differential evolution of invasion-related proteins in Cryptosporidium.</title>
        <authorList>
            <person name="Liu S."/>
            <person name="Roellig D.M."/>
            <person name="Guo Y."/>
            <person name="Li N."/>
            <person name="Frace M.A."/>
            <person name="Tang K."/>
            <person name="Zhang L."/>
            <person name="Feng Y."/>
            <person name="Xiao L."/>
        </authorList>
    </citation>
    <scope>NUCLEOTIDE SEQUENCE [LARGE SCALE GENOMIC DNA]</scope>
    <source>
        <strain evidence="2">39726</strain>
    </source>
</reference>
<protein>
    <submittedName>
        <fullName evidence="2">Uncharacterized protein</fullName>
    </submittedName>
</protein>
<name>A0A1J4MFF6_9CRYT</name>
<comment type="caution">
    <text evidence="2">The sequence shown here is derived from an EMBL/GenBank/DDBJ whole genome shotgun (WGS) entry which is preliminary data.</text>
</comment>
<feature type="chain" id="PRO_5012656093" evidence="1">
    <location>
        <begin position="17"/>
        <end position="329"/>
    </location>
</feature>